<dbReference type="PROSITE" id="PS50949">
    <property type="entry name" value="HTH_GNTR"/>
    <property type="match status" value="1"/>
</dbReference>
<dbReference type="EMBL" id="JBHUNF010000002">
    <property type="protein sequence ID" value="MFD2674478.1"/>
    <property type="molecule type" value="Genomic_DNA"/>
</dbReference>
<dbReference type="PANTHER" id="PTHR43537">
    <property type="entry name" value="TRANSCRIPTIONAL REGULATOR, GNTR FAMILY"/>
    <property type="match status" value="1"/>
</dbReference>
<dbReference type="PRINTS" id="PR00035">
    <property type="entry name" value="HTHGNTR"/>
</dbReference>
<dbReference type="SUPFAM" id="SSF46785">
    <property type="entry name" value="Winged helix' DNA-binding domain"/>
    <property type="match status" value="1"/>
</dbReference>
<sequence>MDVANRALQPSHPATEPITLAPASGALGASVFASLPPFDRAEAIASRLRSSIRVGLLQEGTRLPSEYEMAESFSVSPATLRDALATLREEGLVETRRGRNGGTFVVAVPETARSVLIQHLSSYSVVDLRDLGDTHIALATASARLAADRAVSTDISRLRQLVKVFRTAADAADRARADSRFWLELAVVAQSKRILALEIELQLEFAGLLWAPFHRERSHTEAASQMTQLVDALEQPDAERAVAITSARLRADTYYLIDTKLTLSINDDQEG</sequence>
<reference evidence="6" key="1">
    <citation type="journal article" date="2019" name="Int. J. Syst. Evol. Microbiol.">
        <title>The Global Catalogue of Microorganisms (GCM) 10K type strain sequencing project: providing services to taxonomists for standard genome sequencing and annotation.</title>
        <authorList>
            <consortium name="The Broad Institute Genomics Platform"/>
            <consortium name="The Broad Institute Genome Sequencing Center for Infectious Disease"/>
            <person name="Wu L."/>
            <person name="Ma J."/>
        </authorList>
    </citation>
    <scope>NUCLEOTIDE SEQUENCE [LARGE SCALE GENOMIC DNA]</scope>
    <source>
        <strain evidence="6">TISTR 1511</strain>
    </source>
</reference>
<comment type="caution">
    <text evidence="5">The sequence shown here is derived from an EMBL/GenBank/DDBJ whole genome shotgun (WGS) entry which is preliminary data.</text>
</comment>
<evidence type="ECO:0000313" key="6">
    <source>
        <dbReference type="Proteomes" id="UP001597453"/>
    </source>
</evidence>
<dbReference type="Gene3D" id="1.10.10.10">
    <property type="entry name" value="Winged helix-like DNA-binding domain superfamily/Winged helix DNA-binding domain"/>
    <property type="match status" value="1"/>
</dbReference>
<evidence type="ECO:0000256" key="2">
    <source>
        <dbReference type="ARBA" id="ARBA00023125"/>
    </source>
</evidence>
<dbReference type="SMART" id="SM00345">
    <property type="entry name" value="HTH_GNTR"/>
    <property type="match status" value="1"/>
</dbReference>
<dbReference type="InterPro" id="IPR036388">
    <property type="entry name" value="WH-like_DNA-bd_sf"/>
</dbReference>
<keyword evidence="1" id="KW-0805">Transcription regulation</keyword>
<evidence type="ECO:0000259" key="4">
    <source>
        <dbReference type="PROSITE" id="PS50949"/>
    </source>
</evidence>
<dbReference type="InterPro" id="IPR036390">
    <property type="entry name" value="WH_DNA-bd_sf"/>
</dbReference>
<dbReference type="SUPFAM" id="SSF48008">
    <property type="entry name" value="GntR ligand-binding domain-like"/>
    <property type="match status" value="1"/>
</dbReference>
<dbReference type="InterPro" id="IPR000524">
    <property type="entry name" value="Tscrpt_reg_HTH_GntR"/>
</dbReference>
<keyword evidence="3" id="KW-0804">Transcription</keyword>
<evidence type="ECO:0000256" key="1">
    <source>
        <dbReference type="ARBA" id="ARBA00023015"/>
    </source>
</evidence>
<dbReference type="PANTHER" id="PTHR43537:SF5">
    <property type="entry name" value="UXU OPERON TRANSCRIPTIONAL REGULATOR"/>
    <property type="match status" value="1"/>
</dbReference>
<protein>
    <submittedName>
        <fullName evidence="5">FadR/GntR family transcriptional regulator</fullName>
    </submittedName>
</protein>
<dbReference type="InterPro" id="IPR011711">
    <property type="entry name" value="GntR_C"/>
</dbReference>
<evidence type="ECO:0000256" key="3">
    <source>
        <dbReference type="ARBA" id="ARBA00023163"/>
    </source>
</evidence>
<dbReference type="SMART" id="SM00895">
    <property type="entry name" value="FCD"/>
    <property type="match status" value="1"/>
</dbReference>
<accession>A0ABW5RHG7</accession>
<dbReference type="Pfam" id="PF07729">
    <property type="entry name" value="FCD"/>
    <property type="match status" value="1"/>
</dbReference>
<proteinExistence type="predicted"/>
<name>A0ABW5RHG7_9MICO</name>
<evidence type="ECO:0000313" key="5">
    <source>
        <dbReference type="EMBL" id="MFD2674478.1"/>
    </source>
</evidence>
<dbReference type="Pfam" id="PF00392">
    <property type="entry name" value="GntR"/>
    <property type="match status" value="1"/>
</dbReference>
<dbReference type="InterPro" id="IPR008920">
    <property type="entry name" value="TF_FadR/GntR_C"/>
</dbReference>
<organism evidence="5 6">
    <name type="scientific">Gulosibacter bifidus</name>
    <dbReference type="NCBI Taxonomy" id="272239"/>
    <lineage>
        <taxon>Bacteria</taxon>
        <taxon>Bacillati</taxon>
        <taxon>Actinomycetota</taxon>
        <taxon>Actinomycetes</taxon>
        <taxon>Micrococcales</taxon>
        <taxon>Microbacteriaceae</taxon>
        <taxon>Gulosibacter</taxon>
    </lineage>
</organism>
<keyword evidence="6" id="KW-1185">Reference proteome</keyword>
<dbReference type="RefSeq" id="WP_083524477.1">
    <property type="nucleotide sequence ID" value="NZ_JBHUNF010000002.1"/>
</dbReference>
<dbReference type="Proteomes" id="UP001597453">
    <property type="component" value="Unassembled WGS sequence"/>
</dbReference>
<feature type="domain" description="HTH gntR-type" evidence="4">
    <location>
        <begin position="38"/>
        <end position="108"/>
    </location>
</feature>
<dbReference type="Gene3D" id="1.20.120.530">
    <property type="entry name" value="GntR ligand-binding domain-like"/>
    <property type="match status" value="1"/>
</dbReference>
<dbReference type="CDD" id="cd07377">
    <property type="entry name" value="WHTH_GntR"/>
    <property type="match status" value="1"/>
</dbReference>
<keyword evidence="2" id="KW-0238">DNA-binding</keyword>
<gene>
    <name evidence="5" type="ORF">ACFSUQ_04090</name>
</gene>